<keyword evidence="6" id="KW-0051">Antiviral defense</keyword>
<organism evidence="10 11">
    <name type="scientific">Pseudomonas putida</name>
    <name type="common">Arthrobacter siderocapsulatus</name>
    <dbReference type="NCBI Taxonomy" id="303"/>
    <lineage>
        <taxon>Bacteria</taxon>
        <taxon>Pseudomonadati</taxon>
        <taxon>Pseudomonadota</taxon>
        <taxon>Gammaproteobacteria</taxon>
        <taxon>Pseudomonadales</taxon>
        <taxon>Pseudomonadaceae</taxon>
        <taxon>Pseudomonas</taxon>
    </lineage>
</organism>
<evidence type="ECO:0000256" key="3">
    <source>
        <dbReference type="ARBA" id="ARBA00022692"/>
    </source>
</evidence>
<dbReference type="Proteomes" id="UP001202943">
    <property type="component" value="Unassembled WGS sequence"/>
</dbReference>
<feature type="transmembrane region" description="Helical" evidence="8">
    <location>
        <begin position="41"/>
        <end position="58"/>
    </location>
</feature>
<evidence type="ECO:0000256" key="4">
    <source>
        <dbReference type="ARBA" id="ARBA00022741"/>
    </source>
</evidence>
<dbReference type="GO" id="GO:0051607">
    <property type="term" value="P:defense response to virus"/>
    <property type="evidence" value="ECO:0007669"/>
    <property type="project" value="UniProtKB-KW"/>
</dbReference>
<reference evidence="10" key="2">
    <citation type="submission" date="2023-08" db="EMBL/GenBank/DDBJ databases">
        <title>Isolation, Identification, Denitrification Characteristics of A Highly Efficient Aerobic Denitrifying Bacterial Strain DS2.</title>
        <authorList>
            <person name="Wang H."/>
        </authorList>
    </citation>
    <scope>NUCLEOTIDE SEQUENCE</scope>
    <source>
        <strain evidence="10">DS2</strain>
    </source>
</reference>
<proteinExistence type="predicted"/>
<evidence type="ECO:0000256" key="1">
    <source>
        <dbReference type="ARBA" id="ARBA00004236"/>
    </source>
</evidence>
<evidence type="ECO:0000256" key="5">
    <source>
        <dbReference type="ARBA" id="ARBA00022989"/>
    </source>
</evidence>
<dbReference type="InterPro" id="IPR043760">
    <property type="entry name" value="PycTM_dom"/>
</dbReference>
<evidence type="ECO:0000313" key="11">
    <source>
        <dbReference type="Proteomes" id="UP001202943"/>
    </source>
</evidence>
<keyword evidence="5 8" id="KW-1133">Transmembrane helix</keyword>
<keyword evidence="7 8" id="KW-0472">Membrane</keyword>
<dbReference type="Pfam" id="PF18967">
    <property type="entry name" value="PycTM"/>
    <property type="match status" value="1"/>
</dbReference>
<evidence type="ECO:0000259" key="9">
    <source>
        <dbReference type="Pfam" id="PF18967"/>
    </source>
</evidence>
<accession>A0AAW5HMB6</accession>
<keyword evidence="2" id="KW-1003">Cell membrane</keyword>
<gene>
    <name evidence="10" type="ORF">M8C81_21690</name>
</gene>
<dbReference type="GO" id="GO:0000166">
    <property type="term" value="F:nucleotide binding"/>
    <property type="evidence" value="ECO:0007669"/>
    <property type="project" value="UniProtKB-KW"/>
</dbReference>
<evidence type="ECO:0000256" key="2">
    <source>
        <dbReference type="ARBA" id="ARBA00022475"/>
    </source>
</evidence>
<dbReference type="AlphaFoldDB" id="A0AAW5HMB6"/>
<keyword evidence="4" id="KW-0547">Nucleotide-binding</keyword>
<evidence type="ECO:0000256" key="6">
    <source>
        <dbReference type="ARBA" id="ARBA00023118"/>
    </source>
</evidence>
<keyword evidence="3 8" id="KW-0812">Transmembrane</keyword>
<feature type="transmembrane region" description="Helical" evidence="8">
    <location>
        <begin position="164"/>
        <end position="184"/>
    </location>
</feature>
<evidence type="ECO:0000256" key="7">
    <source>
        <dbReference type="ARBA" id="ARBA00023136"/>
    </source>
</evidence>
<reference evidence="10" key="1">
    <citation type="submission" date="2022-05" db="EMBL/GenBank/DDBJ databases">
        <authorList>
            <person name="Yi M."/>
        </authorList>
    </citation>
    <scope>NUCLEOTIDE SEQUENCE</scope>
    <source>
        <strain evidence="10">DS2</strain>
    </source>
</reference>
<feature type="domain" description="Pycsar effector protein" evidence="9">
    <location>
        <begin position="24"/>
        <end position="180"/>
    </location>
</feature>
<protein>
    <submittedName>
        <fullName evidence="10">DUF5706 domain-containing protein</fullName>
    </submittedName>
</protein>
<evidence type="ECO:0000313" key="10">
    <source>
        <dbReference type="EMBL" id="MCO1623220.1"/>
    </source>
</evidence>
<feature type="transmembrane region" description="Helical" evidence="8">
    <location>
        <begin position="70"/>
        <end position="96"/>
    </location>
</feature>
<dbReference type="EMBL" id="JAMHFX010000218">
    <property type="protein sequence ID" value="MCO1623220.1"/>
    <property type="molecule type" value="Genomic_DNA"/>
</dbReference>
<comment type="caution">
    <text evidence="10">The sequence shown here is derived from an EMBL/GenBank/DDBJ whole genome shotgun (WGS) entry which is preliminary data.</text>
</comment>
<dbReference type="GO" id="GO:0005886">
    <property type="term" value="C:plasma membrane"/>
    <property type="evidence" value="ECO:0007669"/>
    <property type="project" value="UniProtKB-SubCell"/>
</dbReference>
<sequence length="188" mass="20810">MTDCKQQGDDLSKVIEQKIKNQFEVIKRIDVYIGTTNTKCTIIMSYCAAVIALIFALLGKLEVTNTTPIIVCIGLFGCLSLIAAITCMLMACFTIFPVTFSSPDKNRGESLIFYGDIAGTKNGSDGYAKRIIEVSDEDYLNDLSGQVFTLAKIVDRKFWLIQKLSVVLCIHFACISVFLVTFIIKAFS</sequence>
<name>A0AAW5HMB6_PSEPU</name>
<dbReference type="RefSeq" id="WP_252461045.1">
    <property type="nucleotide sequence ID" value="NZ_JAMHFX010000218.1"/>
</dbReference>
<evidence type="ECO:0000256" key="8">
    <source>
        <dbReference type="SAM" id="Phobius"/>
    </source>
</evidence>
<comment type="subcellular location">
    <subcellularLocation>
        <location evidence="1">Cell membrane</location>
    </subcellularLocation>
</comment>